<protein>
    <submittedName>
        <fullName evidence="1">Uncharacterized protein</fullName>
    </submittedName>
</protein>
<dbReference type="InParanoid" id="A0BGI2"/>
<reference evidence="1 2" key="1">
    <citation type="journal article" date="2006" name="Nature">
        <title>Global trends of whole-genome duplications revealed by the ciliate Paramecium tetraurelia.</title>
        <authorList>
            <consortium name="Genoscope"/>
            <person name="Aury J.-M."/>
            <person name="Jaillon O."/>
            <person name="Duret L."/>
            <person name="Noel B."/>
            <person name="Jubin C."/>
            <person name="Porcel B.M."/>
            <person name="Segurens B."/>
            <person name="Daubin V."/>
            <person name="Anthouard V."/>
            <person name="Aiach N."/>
            <person name="Arnaiz O."/>
            <person name="Billaut A."/>
            <person name="Beisson J."/>
            <person name="Blanc I."/>
            <person name="Bouhouche K."/>
            <person name="Camara F."/>
            <person name="Duharcourt S."/>
            <person name="Guigo R."/>
            <person name="Gogendeau D."/>
            <person name="Katinka M."/>
            <person name="Keller A.-M."/>
            <person name="Kissmehl R."/>
            <person name="Klotz C."/>
            <person name="Koll F."/>
            <person name="Le Moue A."/>
            <person name="Lepere C."/>
            <person name="Malinsky S."/>
            <person name="Nowacki M."/>
            <person name="Nowak J.K."/>
            <person name="Plattner H."/>
            <person name="Poulain J."/>
            <person name="Ruiz F."/>
            <person name="Serrano V."/>
            <person name="Zagulski M."/>
            <person name="Dessen P."/>
            <person name="Betermier M."/>
            <person name="Weissenbach J."/>
            <person name="Scarpelli C."/>
            <person name="Schachter V."/>
            <person name="Sperling L."/>
            <person name="Meyer E."/>
            <person name="Cohen J."/>
            <person name="Wincker P."/>
        </authorList>
    </citation>
    <scope>NUCLEOTIDE SEQUENCE [LARGE SCALE GENOMIC DNA]</scope>
    <source>
        <strain evidence="1 2">Stock d4-2</strain>
    </source>
</reference>
<dbReference type="HOGENOM" id="CLU_2659853_0_0_1"/>
<evidence type="ECO:0000313" key="1">
    <source>
        <dbReference type="EMBL" id="CAK57649.1"/>
    </source>
</evidence>
<dbReference type="InterPro" id="IPR035966">
    <property type="entry name" value="PKF_sf"/>
</dbReference>
<proteinExistence type="predicted"/>
<dbReference type="Proteomes" id="UP000000600">
    <property type="component" value="Unassembled WGS sequence"/>
</dbReference>
<evidence type="ECO:0000313" key="2">
    <source>
        <dbReference type="Proteomes" id="UP000000600"/>
    </source>
</evidence>
<dbReference type="GeneID" id="5010831"/>
<keyword evidence="2" id="KW-1185">Reference proteome</keyword>
<sequence>MNNIPLQTHPNVVLISEDIKERGLALEDVVFEIADVFVLRKNKELVLYQPILDNSSSQLQNWISILELINKKYQII</sequence>
<dbReference type="EMBL" id="CT867993">
    <property type="protein sequence ID" value="CAK57649.1"/>
    <property type="molecule type" value="Genomic_DNA"/>
</dbReference>
<dbReference type="KEGG" id="ptm:GSPATT00028684001"/>
<dbReference type="GO" id="GO:0003872">
    <property type="term" value="F:6-phosphofructokinase activity"/>
    <property type="evidence" value="ECO:0007669"/>
    <property type="project" value="InterPro"/>
</dbReference>
<gene>
    <name evidence="1" type="ORF">GSPATT00028684001</name>
</gene>
<organism evidence="1 2">
    <name type="scientific">Paramecium tetraurelia</name>
    <dbReference type="NCBI Taxonomy" id="5888"/>
    <lineage>
        <taxon>Eukaryota</taxon>
        <taxon>Sar</taxon>
        <taxon>Alveolata</taxon>
        <taxon>Ciliophora</taxon>
        <taxon>Intramacronucleata</taxon>
        <taxon>Oligohymenophorea</taxon>
        <taxon>Peniculida</taxon>
        <taxon>Parameciidae</taxon>
        <taxon>Paramecium</taxon>
    </lineage>
</organism>
<dbReference type="RefSeq" id="XP_001425047.1">
    <property type="nucleotide sequence ID" value="XM_001425010.1"/>
</dbReference>
<dbReference type="Gene3D" id="3.40.50.460">
    <property type="entry name" value="Phosphofructokinase domain"/>
    <property type="match status" value="1"/>
</dbReference>
<name>A0BGI2_PARTE</name>
<accession>A0BGI2</accession>
<dbReference type="AlphaFoldDB" id="A0BGI2"/>